<dbReference type="InterPro" id="IPR020449">
    <property type="entry name" value="Tscrpt_reg_AraC-type_HTH"/>
</dbReference>
<sequence>MYRVFIVDDEPFIIDGLYDIIDWSGLGLEIVGQAENGQQALDALRTVRADILITDISMPVMNGLELIRAVREIQPMLKAIILSGYDEFGYLKEGMALGIENYLLKPINLEEFRATLVTVAEKLNESRAERELSAHSISILKDHVMHRWLRDQIHPQEFKERAAFLGMDIDKPLVLASLLRPEHSHAAVFQTAVEALSGSGGLILFQDLDGVDIVLLHLLSEYQRGKEEAEQVHKRLLDALGGFQPLRLSVGSVEELQGGASLSYVHAKKAQEYFMLYPERNVIHYEELKEAGDSVLQKLPLKWEEDLKLILSKDKQTLLARIDQCFEQLRQLEGITPELLQGISMEWLIRFKLQLREIRHTEEPELFAEGFNRIQSFTSIGELCGIIKEAAVLTIDSLLRDVKSPVVHQVLTYIHDSYNEDISLKTLGAQYNIHPVYLGQLFHKEVNESFTDYINKYRIERAKEQLRTSPLKVHEIARNVGYWETGYFYKQFKKHVGISPTEYKGLV</sequence>
<dbReference type="PROSITE" id="PS00041">
    <property type="entry name" value="HTH_ARAC_FAMILY_1"/>
    <property type="match status" value="1"/>
</dbReference>
<dbReference type="InterPro" id="IPR041522">
    <property type="entry name" value="CdaR_GGDEF"/>
</dbReference>
<feature type="domain" description="Response regulatory" evidence="10">
    <location>
        <begin position="3"/>
        <end position="120"/>
    </location>
</feature>
<comment type="subcellular location">
    <subcellularLocation>
        <location evidence="1">Cytoplasm</location>
    </subcellularLocation>
</comment>
<dbReference type="Pfam" id="PF17853">
    <property type="entry name" value="GGDEF_2"/>
    <property type="match status" value="1"/>
</dbReference>
<dbReference type="InterPro" id="IPR051552">
    <property type="entry name" value="HptR"/>
</dbReference>
<keyword evidence="7" id="KW-0804">Transcription</keyword>
<dbReference type="SUPFAM" id="SSF52172">
    <property type="entry name" value="CheY-like"/>
    <property type="match status" value="1"/>
</dbReference>
<evidence type="ECO:0000313" key="12">
    <source>
        <dbReference type="Proteomes" id="UP000249890"/>
    </source>
</evidence>
<evidence type="ECO:0000256" key="3">
    <source>
        <dbReference type="ARBA" id="ARBA00022553"/>
    </source>
</evidence>
<evidence type="ECO:0000256" key="6">
    <source>
        <dbReference type="ARBA" id="ARBA00023125"/>
    </source>
</evidence>
<dbReference type="SMART" id="SM00448">
    <property type="entry name" value="REC"/>
    <property type="match status" value="1"/>
</dbReference>
<dbReference type="PROSITE" id="PS01124">
    <property type="entry name" value="HTH_ARAC_FAMILY_2"/>
    <property type="match status" value="1"/>
</dbReference>
<keyword evidence="6 11" id="KW-0238">DNA-binding</keyword>
<evidence type="ECO:0000259" key="9">
    <source>
        <dbReference type="PROSITE" id="PS01124"/>
    </source>
</evidence>
<dbReference type="InterPro" id="IPR018060">
    <property type="entry name" value="HTH_AraC"/>
</dbReference>
<dbReference type="GO" id="GO:0003700">
    <property type="term" value="F:DNA-binding transcription factor activity"/>
    <property type="evidence" value="ECO:0007669"/>
    <property type="project" value="InterPro"/>
</dbReference>
<dbReference type="Pfam" id="PF12833">
    <property type="entry name" value="HTH_18"/>
    <property type="match status" value="1"/>
</dbReference>
<dbReference type="GO" id="GO:0005737">
    <property type="term" value="C:cytoplasm"/>
    <property type="evidence" value="ECO:0007669"/>
    <property type="project" value="UniProtKB-SubCell"/>
</dbReference>
<evidence type="ECO:0000259" key="10">
    <source>
        <dbReference type="PROSITE" id="PS50110"/>
    </source>
</evidence>
<dbReference type="AlphaFoldDB" id="A0A2Z2KWM1"/>
<dbReference type="SUPFAM" id="SSF46689">
    <property type="entry name" value="Homeodomain-like"/>
    <property type="match status" value="2"/>
</dbReference>
<keyword evidence="4" id="KW-0902">Two-component regulatory system</keyword>
<dbReference type="PANTHER" id="PTHR42713">
    <property type="entry name" value="HISTIDINE KINASE-RELATED"/>
    <property type="match status" value="1"/>
</dbReference>
<dbReference type="Proteomes" id="UP000249890">
    <property type="component" value="Chromosome"/>
</dbReference>
<feature type="domain" description="HTH araC/xylS-type" evidence="9">
    <location>
        <begin position="408"/>
        <end position="506"/>
    </location>
</feature>
<name>A0A2Z2KWM1_9BACL</name>
<dbReference type="Gene3D" id="3.40.50.2300">
    <property type="match status" value="1"/>
</dbReference>
<dbReference type="KEGG" id="pdh:B9T62_37175"/>
<dbReference type="PANTHER" id="PTHR42713:SF3">
    <property type="entry name" value="TRANSCRIPTIONAL REGULATORY PROTEIN HPTR"/>
    <property type="match status" value="1"/>
</dbReference>
<dbReference type="PRINTS" id="PR00032">
    <property type="entry name" value="HTHARAC"/>
</dbReference>
<dbReference type="GO" id="GO:0043565">
    <property type="term" value="F:sequence-specific DNA binding"/>
    <property type="evidence" value="ECO:0007669"/>
    <property type="project" value="InterPro"/>
</dbReference>
<dbReference type="PROSITE" id="PS50110">
    <property type="entry name" value="RESPONSE_REGULATORY"/>
    <property type="match status" value="1"/>
</dbReference>
<feature type="modified residue" description="4-aspartylphosphate" evidence="8">
    <location>
        <position position="55"/>
    </location>
</feature>
<dbReference type="EMBL" id="CP021780">
    <property type="protein sequence ID" value="ASA25871.1"/>
    <property type="molecule type" value="Genomic_DNA"/>
</dbReference>
<evidence type="ECO:0000256" key="7">
    <source>
        <dbReference type="ARBA" id="ARBA00023163"/>
    </source>
</evidence>
<reference evidence="11 12" key="1">
    <citation type="submission" date="2017-06" db="EMBL/GenBank/DDBJ databases">
        <title>Complete genome sequence of Paenibacillus donghaensis KCTC 13049T isolated from East Sea sediment, South Korea.</title>
        <authorList>
            <person name="Jung B.K."/>
            <person name="Hong S.-J."/>
            <person name="Shin J.-H."/>
        </authorList>
    </citation>
    <scope>NUCLEOTIDE SEQUENCE [LARGE SCALE GENOMIC DNA]</scope>
    <source>
        <strain evidence="11 12">KCTC 13049</strain>
    </source>
</reference>
<dbReference type="InterPro" id="IPR011006">
    <property type="entry name" value="CheY-like_superfamily"/>
</dbReference>
<evidence type="ECO:0000256" key="4">
    <source>
        <dbReference type="ARBA" id="ARBA00023012"/>
    </source>
</evidence>
<gene>
    <name evidence="11" type="ORF">B9T62_37175</name>
</gene>
<organism evidence="11 12">
    <name type="scientific">Paenibacillus donghaensis</name>
    <dbReference type="NCBI Taxonomy" id="414771"/>
    <lineage>
        <taxon>Bacteria</taxon>
        <taxon>Bacillati</taxon>
        <taxon>Bacillota</taxon>
        <taxon>Bacilli</taxon>
        <taxon>Bacillales</taxon>
        <taxon>Paenibacillaceae</taxon>
        <taxon>Paenibacillus</taxon>
    </lineage>
</organism>
<accession>A0A2Z2KWM1</accession>
<evidence type="ECO:0000256" key="5">
    <source>
        <dbReference type="ARBA" id="ARBA00023015"/>
    </source>
</evidence>
<evidence type="ECO:0000256" key="1">
    <source>
        <dbReference type="ARBA" id="ARBA00004496"/>
    </source>
</evidence>
<dbReference type="InterPro" id="IPR001789">
    <property type="entry name" value="Sig_transdc_resp-reg_receiver"/>
</dbReference>
<proteinExistence type="predicted"/>
<evidence type="ECO:0000256" key="2">
    <source>
        <dbReference type="ARBA" id="ARBA00022490"/>
    </source>
</evidence>
<dbReference type="Pfam" id="PF00072">
    <property type="entry name" value="Response_reg"/>
    <property type="match status" value="1"/>
</dbReference>
<dbReference type="InterPro" id="IPR018062">
    <property type="entry name" value="HTH_AraC-typ_CS"/>
</dbReference>
<protein>
    <submittedName>
        <fullName evidence="11">DNA-binding response regulator</fullName>
    </submittedName>
</protein>
<dbReference type="InterPro" id="IPR009057">
    <property type="entry name" value="Homeodomain-like_sf"/>
</dbReference>
<dbReference type="Gene3D" id="1.10.10.60">
    <property type="entry name" value="Homeodomain-like"/>
    <property type="match status" value="2"/>
</dbReference>
<dbReference type="SMART" id="SM00342">
    <property type="entry name" value="HTH_ARAC"/>
    <property type="match status" value="1"/>
</dbReference>
<dbReference type="RefSeq" id="WP_087919831.1">
    <property type="nucleotide sequence ID" value="NZ_CP021780.1"/>
</dbReference>
<dbReference type="OrthoDB" id="342399at2"/>
<keyword evidence="2" id="KW-0963">Cytoplasm</keyword>
<keyword evidence="5" id="KW-0805">Transcription regulation</keyword>
<dbReference type="GO" id="GO:0000160">
    <property type="term" value="P:phosphorelay signal transduction system"/>
    <property type="evidence" value="ECO:0007669"/>
    <property type="project" value="UniProtKB-KW"/>
</dbReference>
<evidence type="ECO:0000256" key="8">
    <source>
        <dbReference type="PROSITE-ProRule" id="PRU00169"/>
    </source>
</evidence>
<keyword evidence="3 8" id="KW-0597">Phosphoprotein</keyword>
<dbReference type="CDD" id="cd17536">
    <property type="entry name" value="REC_YesN-like"/>
    <property type="match status" value="1"/>
</dbReference>
<evidence type="ECO:0000313" key="11">
    <source>
        <dbReference type="EMBL" id="ASA25871.1"/>
    </source>
</evidence>
<keyword evidence="12" id="KW-1185">Reference proteome</keyword>